<comment type="caution">
    <text evidence="6">The sequence shown here is derived from an EMBL/GenBank/DDBJ whole genome shotgun (WGS) entry which is preliminary data.</text>
</comment>
<keyword evidence="1" id="KW-0436">Ligase</keyword>
<protein>
    <submittedName>
        <fullName evidence="6">Biotin carboxylase</fullName>
    </submittedName>
</protein>
<dbReference type="GO" id="GO:0046872">
    <property type="term" value="F:metal ion binding"/>
    <property type="evidence" value="ECO:0007669"/>
    <property type="project" value="InterPro"/>
</dbReference>
<dbReference type="GO" id="GO:0005524">
    <property type="term" value="F:ATP binding"/>
    <property type="evidence" value="ECO:0007669"/>
    <property type="project" value="UniProtKB-UniRule"/>
</dbReference>
<dbReference type="RefSeq" id="WP_184479777.1">
    <property type="nucleotide sequence ID" value="NZ_JACHIV010000001.1"/>
</dbReference>
<reference evidence="6 7" key="1">
    <citation type="submission" date="2020-08" db="EMBL/GenBank/DDBJ databases">
        <title>Sequencing the genomes of 1000 actinobacteria strains.</title>
        <authorList>
            <person name="Klenk H.-P."/>
        </authorList>
    </citation>
    <scope>NUCLEOTIDE SEQUENCE [LARGE SCALE GENOMIC DNA]</scope>
    <source>
        <strain evidence="6 7">DSM 45582</strain>
    </source>
</reference>
<dbReference type="Proteomes" id="UP000580474">
    <property type="component" value="Unassembled WGS sequence"/>
</dbReference>
<accession>A0A840NJ57</accession>
<evidence type="ECO:0000256" key="3">
    <source>
        <dbReference type="ARBA" id="ARBA00022840"/>
    </source>
</evidence>
<dbReference type="PANTHER" id="PTHR43585:SF2">
    <property type="entry name" value="ATP-GRASP ENZYME FSQD"/>
    <property type="match status" value="1"/>
</dbReference>
<sequence>MVAHVFVLGHDERNGETLRGLPALADCELHPLLDVDRLVHVDEIDLPALLEEADRELNAFDGRVDAIVGYWDFPVSSLVPILCERRGLPGADLRAVVLCEHKYWSRVVQAEVIDDVPRFGLVHVDEDTAAPDGVRYPLWVKPVKSFSSQMAYRVTDDEGFRAALAEIQEGIDKVGKPFEDVLARLDLPREIAEAGGRSCVAEEAVSGRQITVEGYDQGDGVHLYGVIDTVNYPGTSSFLRYQYPSSLPADVVERITADTRRVIEHIGLRHVPFNVEFFWDEDSGAVHLLEINARHSQSHAPMFEDVDGVPNHQVLVQLGLGRDPDFPHRQGEHAISGKWFYRTFEDGWVRRAPTDAEIAALEREHPGVRVHLMAEEGERLSELPDQDSYSYELAHLYIGAGSEQEFHDTYERCTRALPFEIERRGGDA</sequence>
<dbReference type="EMBL" id="JACHIV010000001">
    <property type="protein sequence ID" value="MBB5070213.1"/>
    <property type="molecule type" value="Genomic_DNA"/>
</dbReference>
<evidence type="ECO:0000313" key="7">
    <source>
        <dbReference type="Proteomes" id="UP000580474"/>
    </source>
</evidence>
<evidence type="ECO:0000256" key="1">
    <source>
        <dbReference type="ARBA" id="ARBA00022598"/>
    </source>
</evidence>
<dbReference type="InterPro" id="IPR011761">
    <property type="entry name" value="ATP-grasp"/>
</dbReference>
<dbReference type="Gene3D" id="3.30.470.20">
    <property type="entry name" value="ATP-grasp fold, B domain"/>
    <property type="match status" value="1"/>
</dbReference>
<evidence type="ECO:0000259" key="5">
    <source>
        <dbReference type="PROSITE" id="PS50975"/>
    </source>
</evidence>
<feature type="domain" description="ATP-grasp" evidence="5">
    <location>
        <begin position="106"/>
        <end position="320"/>
    </location>
</feature>
<keyword evidence="7" id="KW-1185">Reference proteome</keyword>
<gene>
    <name evidence="6" type="ORF">BJ969_003301</name>
</gene>
<dbReference type="GO" id="GO:0016874">
    <property type="term" value="F:ligase activity"/>
    <property type="evidence" value="ECO:0007669"/>
    <property type="project" value="UniProtKB-KW"/>
</dbReference>
<dbReference type="PANTHER" id="PTHR43585">
    <property type="entry name" value="FUMIPYRROLE BIOSYNTHESIS PROTEIN C"/>
    <property type="match status" value="1"/>
</dbReference>
<name>A0A840NJ57_9PSEU</name>
<dbReference type="PROSITE" id="PS50975">
    <property type="entry name" value="ATP_GRASP"/>
    <property type="match status" value="1"/>
</dbReference>
<evidence type="ECO:0000256" key="4">
    <source>
        <dbReference type="PROSITE-ProRule" id="PRU00409"/>
    </source>
</evidence>
<dbReference type="SUPFAM" id="SSF56059">
    <property type="entry name" value="Glutathione synthetase ATP-binding domain-like"/>
    <property type="match status" value="1"/>
</dbReference>
<evidence type="ECO:0000313" key="6">
    <source>
        <dbReference type="EMBL" id="MBB5070213.1"/>
    </source>
</evidence>
<organism evidence="6 7">
    <name type="scientific">Saccharopolyspora gloriosae</name>
    <dbReference type="NCBI Taxonomy" id="455344"/>
    <lineage>
        <taxon>Bacteria</taxon>
        <taxon>Bacillati</taxon>
        <taxon>Actinomycetota</taxon>
        <taxon>Actinomycetes</taxon>
        <taxon>Pseudonocardiales</taxon>
        <taxon>Pseudonocardiaceae</taxon>
        <taxon>Saccharopolyspora</taxon>
    </lineage>
</organism>
<dbReference type="Pfam" id="PF13535">
    <property type="entry name" value="ATP-grasp_4"/>
    <property type="match status" value="1"/>
</dbReference>
<dbReference type="AlphaFoldDB" id="A0A840NJ57"/>
<proteinExistence type="predicted"/>
<keyword evidence="2 4" id="KW-0547">Nucleotide-binding</keyword>
<evidence type="ECO:0000256" key="2">
    <source>
        <dbReference type="ARBA" id="ARBA00022741"/>
    </source>
</evidence>
<dbReference type="InterPro" id="IPR052032">
    <property type="entry name" value="ATP-dep_AA_Ligase"/>
</dbReference>
<keyword evidence="3 4" id="KW-0067">ATP-binding</keyword>